<dbReference type="Pfam" id="PF08282">
    <property type="entry name" value="Hydrolase_3"/>
    <property type="match status" value="2"/>
</dbReference>
<dbReference type="PANTHER" id="PTHR10000">
    <property type="entry name" value="PHOSPHOSERINE PHOSPHATASE"/>
    <property type="match status" value="1"/>
</dbReference>
<dbReference type="GO" id="GO:0016791">
    <property type="term" value="F:phosphatase activity"/>
    <property type="evidence" value="ECO:0007669"/>
    <property type="project" value="TreeGrafter"/>
</dbReference>
<dbReference type="SFLD" id="SFLDG01140">
    <property type="entry name" value="C2.B:_Phosphomannomutase_and_P"/>
    <property type="match status" value="1"/>
</dbReference>
<dbReference type="OrthoDB" id="9781413at2"/>
<dbReference type="AlphaFoldDB" id="A0A3B0C6D7"/>
<dbReference type="Gene3D" id="3.40.50.1000">
    <property type="entry name" value="HAD superfamily/HAD-like"/>
    <property type="match status" value="2"/>
</dbReference>
<dbReference type="EMBL" id="RBAH01000014">
    <property type="protein sequence ID" value="RKN80710.1"/>
    <property type="molecule type" value="Genomic_DNA"/>
</dbReference>
<accession>A0A3B0C6D7</accession>
<dbReference type="GO" id="GO:0005829">
    <property type="term" value="C:cytosol"/>
    <property type="evidence" value="ECO:0007669"/>
    <property type="project" value="TreeGrafter"/>
</dbReference>
<dbReference type="SFLD" id="SFLDS00003">
    <property type="entry name" value="Haloacid_Dehalogenase"/>
    <property type="match status" value="1"/>
</dbReference>
<dbReference type="CDD" id="cd07516">
    <property type="entry name" value="HAD_Pase"/>
    <property type="match status" value="1"/>
</dbReference>
<reference evidence="1 2" key="1">
    <citation type="journal article" date="2007" name="Int. J. Syst. Evol. Microbiol.">
        <title>Paenibacillus ginsengarvi sp. nov., isolated from soil from ginseng cultivation.</title>
        <authorList>
            <person name="Yoon M.H."/>
            <person name="Ten L.N."/>
            <person name="Im W.T."/>
        </authorList>
    </citation>
    <scope>NUCLEOTIDE SEQUENCE [LARGE SCALE GENOMIC DNA]</scope>
    <source>
        <strain evidence="1 2">KCTC 13059</strain>
    </source>
</reference>
<dbReference type="PRINTS" id="PR00119">
    <property type="entry name" value="CATATPASE"/>
</dbReference>
<proteinExistence type="predicted"/>
<dbReference type="InterPro" id="IPR023214">
    <property type="entry name" value="HAD_sf"/>
</dbReference>
<evidence type="ECO:0000313" key="2">
    <source>
        <dbReference type="Proteomes" id="UP000282311"/>
    </source>
</evidence>
<dbReference type="GO" id="GO:0000287">
    <property type="term" value="F:magnesium ion binding"/>
    <property type="evidence" value="ECO:0007669"/>
    <property type="project" value="TreeGrafter"/>
</dbReference>
<dbReference type="PROSITE" id="PS01228">
    <property type="entry name" value="COF_1"/>
    <property type="match status" value="1"/>
</dbReference>
<dbReference type="Gene3D" id="3.30.1240.10">
    <property type="match status" value="2"/>
</dbReference>
<dbReference type="SUPFAM" id="SSF56784">
    <property type="entry name" value="HAD-like"/>
    <property type="match status" value="1"/>
</dbReference>
<dbReference type="PANTHER" id="PTHR10000:SF55">
    <property type="entry name" value="5-AMINO-6-(5-PHOSPHO-D-RIBITYLAMINO)URACIL PHOSPHATASE YCSE"/>
    <property type="match status" value="1"/>
</dbReference>
<sequence>MGRYKLIALDMDGTLLNSEHEVSEENRSWMFKALDAGITVMLSTGRGVQNVYPYTDKLNLTTPIVAVNGGEVYKAPRELISRHTLDVEAIRSMHEMAVRHDAWFWAYAVEGLFNREQWTDDLGSLEWLKFGFFTDNDASRAHITDWLREQDVYEITNSHPHNLEVNPKGISKASGIGEVCRRLGITMNEVVAMGDSLNDMSMIREAGLGVAMGNAQEALKEAANLVTVTNNEHAVARIIREHVLVD</sequence>
<dbReference type="InterPro" id="IPR006379">
    <property type="entry name" value="HAD-SF_hydro_IIB"/>
</dbReference>
<organism evidence="1 2">
    <name type="scientific">Paenibacillus ginsengarvi</name>
    <dbReference type="NCBI Taxonomy" id="400777"/>
    <lineage>
        <taxon>Bacteria</taxon>
        <taxon>Bacillati</taxon>
        <taxon>Bacillota</taxon>
        <taxon>Bacilli</taxon>
        <taxon>Bacillales</taxon>
        <taxon>Paenibacillaceae</taxon>
        <taxon>Paenibacillus</taxon>
    </lineage>
</organism>
<dbReference type="Proteomes" id="UP000282311">
    <property type="component" value="Unassembled WGS sequence"/>
</dbReference>
<gene>
    <name evidence="1" type="ORF">D7M11_19755</name>
</gene>
<protein>
    <submittedName>
        <fullName evidence="1">HAD family phosphatase</fullName>
    </submittedName>
</protein>
<keyword evidence="2" id="KW-1185">Reference proteome</keyword>
<evidence type="ECO:0000313" key="1">
    <source>
        <dbReference type="EMBL" id="RKN80710.1"/>
    </source>
</evidence>
<dbReference type="InterPro" id="IPR036412">
    <property type="entry name" value="HAD-like_sf"/>
</dbReference>
<name>A0A3B0C6D7_9BACL</name>
<dbReference type="PROSITE" id="PS01229">
    <property type="entry name" value="COF_2"/>
    <property type="match status" value="1"/>
</dbReference>
<comment type="caution">
    <text evidence="1">The sequence shown here is derived from an EMBL/GenBank/DDBJ whole genome shotgun (WGS) entry which is preliminary data.</text>
</comment>
<dbReference type="RefSeq" id="WP_120748965.1">
    <property type="nucleotide sequence ID" value="NZ_RBAH01000014.1"/>
</dbReference>
<dbReference type="NCBIfam" id="TIGR01484">
    <property type="entry name" value="HAD-SF-IIB"/>
    <property type="match status" value="1"/>
</dbReference>